<organism evidence="1 2">
    <name type="scientific">Euphydryas editha</name>
    <name type="common">Edith's checkerspot</name>
    <dbReference type="NCBI Taxonomy" id="104508"/>
    <lineage>
        <taxon>Eukaryota</taxon>
        <taxon>Metazoa</taxon>
        <taxon>Ecdysozoa</taxon>
        <taxon>Arthropoda</taxon>
        <taxon>Hexapoda</taxon>
        <taxon>Insecta</taxon>
        <taxon>Pterygota</taxon>
        <taxon>Neoptera</taxon>
        <taxon>Endopterygota</taxon>
        <taxon>Lepidoptera</taxon>
        <taxon>Glossata</taxon>
        <taxon>Ditrysia</taxon>
        <taxon>Papilionoidea</taxon>
        <taxon>Nymphalidae</taxon>
        <taxon>Nymphalinae</taxon>
        <taxon>Euphydryas</taxon>
    </lineage>
</organism>
<name>A0AAU9TT75_EUPED</name>
<evidence type="ECO:0000313" key="2">
    <source>
        <dbReference type="Proteomes" id="UP001153954"/>
    </source>
</evidence>
<comment type="caution">
    <text evidence="1">The sequence shown here is derived from an EMBL/GenBank/DDBJ whole genome shotgun (WGS) entry which is preliminary data.</text>
</comment>
<dbReference type="AlphaFoldDB" id="A0AAU9TT75"/>
<proteinExistence type="predicted"/>
<dbReference type="Proteomes" id="UP001153954">
    <property type="component" value="Unassembled WGS sequence"/>
</dbReference>
<protein>
    <submittedName>
        <fullName evidence="1">Uncharacterized protein</fullName>
    </submittedName>
</protein>
<sequence length="69" mass="7889">MMSKKQLACMLALHIVYLLVGASIFYHIESPLEVAQRAEEKLERLEIQSKSISNIINTYHIGNVTLKLF</sequence>
<reference evidence="1" key="1">
    <citation type="submission" date="2022-03" db="EMBL/GenBank/DDBJ databases">
        <authorList>
            <person name="Tunstrom K."/>
        </authorList>
    </citation>
    <scope>NUCLEOTIDE SEQUENCE</scope>
</reference>
<dbReference type="EMBL" id="CAKOGL010000009">
    <property type="protein sequence ID" value="CAH2090223.1"/>
    <property type="molecule type" value="Genomic_DNA"/>
</dbReference>
<evidence type="ECO:0000313" key="1">
    <source>
        <dbReference type="EMBL" id="CAH2090223.1"/>
    </source>
</evidence>
<keyword evidence="2" id="KW-1185">Reference proteome</keyword>
<gene>
    <name evidence="1" type="ORF">EEDITHA_LOCUS6203</name>
</gene>
<dbReference type="Gene3D" id="1.10.287.70">
    <property type="match status" value="1"/>
</dbReference>
<accession>A0AAU9TT75</accession>